<dbReference type="Pfam" id="PF02687">
    <property type="entry name" value="FtsX"/>
    <property type="match status" value="1"/>
</dbReference>
<dbReference type="AlphaFoldDB" id="A0A0N0S606"/>
<dbReference type="Pfam" id="PF12704">
    <property type="entry name" value="MacB_PCD"/>
    <property type="match status" value="1"/>
</dbReference>
<feature type="domain" description="ABC3 transporter permease C-terminal" evidence="9">
    <location>
        <begin position="318"/>
        <end position="430"/>
    </location>
</feature>
<dbReference type="RefSeq" id="WP_030828039.1">
    <property type="nucleotide sequence ID" value="NZ_JBFBKA010000005.1"/>
</dbReference>
<dbReference type="GO" id="GO:0022857">
    <property type="term" value="F:transmembrane transporter activity"/>
    <property type="evidence" value="ECO:0007669"/>
    <property type="project" value="TreeGrafter"/>
</dbReference>
<comment type="similarity">
    <text evidence="6">Belongs to the ABC-4 integral membrane protein family.</text>
</comment>
<keyword evidence="4 8" id="KW-1133">Transmembrane helix</keyword>
<sequence length="437" mass="45544">MTATPSKHSRSKRSRSEPFSAQRSTAVSPRSRGSATSSVKPVRLAFLDLLSLGMLGLRTRKMRAALSALGISIGVATMVVVTGIPASSHRALIEEISALGPNMLRVQPVAGQSEPVLLPEGSVDMVRRIGPVTGASAVANTNTEVQRSDVTSGEDFSSAGLSVLAARRDLLDVVGGTVLSGRFFSEADERFPTAVLGYEAASRLGIGEIPADEPAPEIRIGRSWFTVVGILRSVPLAEELDVAVLTGWTAAKNTLRFKGNPTVIYVKAGEDHLEDVRKVLPATVFPEQPGQVQVSRPSDALAAKRATQNSFSSLFLGLAGVALLVGGIGVANTMVISVLERRREIGLRRALGATRGQIRAQFFTESVALSLLGALAGTALGVLAAVGYAAYQGWPSVIPLTSVVAGCLGAVAVGMVAGVYPSFRAARLPPTEALASA</sequence>
<keyword evidence="12" id="KW-1185">Reference proteome</keyword>
<evidence type="ECO:0000256" key="6">
    <source>
        <dbReference type="ARBA" id="ARBA00038076"/>
    </source>
</evidence>
<gene>
    <name evidence="11" type="ORF">ADK41_08510</name>
</gene>
<organism evidence="11 12">
    <name type="scientific">Streptomyces caelestis</name>
    <dbReference type="NCBI Taxonomy" id="36816"/>
    <lineage>
        <taxon>Bacteria</taxon>
        <taxon>Bacillati</taxon>
        <taxon>Actinomycetota</taxon>
        <taxon>Actinomycetes</taxon>
        <taxon>Kitasatosporales</taxon>
        <taxon>Streptomycetaceae</taxon>
        <taxon>Streptomyces</taxon>
    </lineage>
</organism>
<dbReference type="PATRIC" id="fig|36816.3.peg.1832"/>
<evidence type="ECO:0000256" key="3">
    <source>
        <dbReference type="ARBA" id="ARBA00022692"/>
    </source>
</evidence>
<feature type="region of interest" description="Disordered" evidence="7">
    <location>
        <begin position="1"/>
        <end position="35"/>
    </location>
</feature>
<evidence type="ECO:0000256" key="1">
    <source>
        <dbReference type="ARBA" id="ARBA00004651"/>
    </source>
</evidence>
<evidence type="ECO:0000256" key="7">
    <source>
        <dbReference type="SAM" id="MobiDB-lite"/>
    </source>
</evidence>
<keyword evidence="3 8" id="KW-0812">Transmembrane</keyword>
<keyword evidence="5 8" id="KW-0472">Membrane</keyword>
<proteinExistence type="inferred from homology"/>
<feature type="compositionally biased region" description="Polar residues" evidence="7">
    <location>
        <begin position="17"/>
        <end position="35"/>
    </location>
</feature>
<dbReference type="PANTHER" id="PTHR30572">
    <property type="entry name" value="MEMBRANE COMPONENT OF TRANSPORTER-RELATED"/>
    <property type="match status" value="1"/>
</dbReference>
<feature type="transmembrane region" description="Helical" evidence="8">
    <location>
        <begin position="367"/>
        <end position="391"/>
    </location>
</feature>
<evidence type="ECO:0000313" key="12">
    <source>
        <dbReference type="Proteomes" id="UP000037773"/>
    </source>
</evidence>
<dbReference type="OrthoDB" id="9780560at2"/>
<dbReference type="Proteomes" id="UP000037773">
    <property type="component" value="Unassembled WGS sequence"/>
</dbReference>
<dbReference type="EMBL" id="LGCN01000085">
    <property type="protein sequence ID" value="KOT41949.1"/>
    <property type="molecule type" value="Genomic_DNA"/>
</dbReference>
<protein>
    <submittedName>
        <fullName evidence="11">ABC transporter permease</fullName>
    </submittedName>
</protein>
<comment type="caution">
    <text evidence="11">The sequence shown here is derived from an EMBL/GenBank/DDBJ whole genome shotgun (WGS) entry which is preliminary data.</text>
</comment>
<feature type="transmembrane region" description="Helical" evidence="8">
    <location>
        <begin position="397"/>
        <end position="420"/>
    </location>
</feature>
<evidence type="ECO:0000259" key="9">
    <source>
        <dbReference type="Pfam" id="PF02687"/>
    </source>
</evidence>
<feature type="domain" description="MacB-like periplasmic core" evidence="10">
    <location>
        <begin position="65"/>
        <end position="271"/>
    </location>
</feature>
<evidence type="ECO:0000256" key="5">
    <source>
        <dbReference type="ARBA" id="ARBA00023136"/>
    </source>
</evidence>
<reference evidence="11 12" key="1">
    <citation type="submission" date="2015-07" db="EMBL/GenBank/DDBJ databases">
        <authorList>
            <person name="Noorani M."/>
        </authorList>
    </citation>
    <scope>NUCLEOTIDE SEQUENCE [LARGE SCALE GENOMIC DNA]</scope>
    <source>
        <strain evidence="11 12">NRRL B-24567</strain>
    </source>
</reference>
<dbReference type="GO" id="GO:0005886">
    <property type="term" value="C:plasma membrane"/>
    <property type="evidence" value="ECO:0007669"/>
    <property type="project" value="UniProtKB-SubCell"/>
</dbReference>
<evidence type="ECO:0000256" key="4">
    <source>
        <dbReference type="ARBA" id="ARBA00022989"/>
    </source>
</evidence>
<evidence type="ECO:0000256" key="2">
    <source>
        <dbReference type="ARBA" id="ARBA00022475"/>
    </source>
</evidence>
<dbReference type="PANTHER" id="PTHR30572:SF4">
    <property type="entry name" value="ABC TRANSPORTER PERMEASE YTRF"/>
    <property type="match status" value="1"/>
</dbReference>
<evidence type="ECO:0000256" key="8">
    <source>
        <dbReference type="SAM" id="Phobius"/>
    </source>
</evidence>
<dbReference type="InterPro" id="IPR050250">
    <property type="entry name" value="Macrolide_Exporter_MacB"/>
</dbReference>
<name>A0A0N0S606_9ACTN</name>
<feature type="transmembrane region" description="Helical" evidence="8">
    <location>
        <begin position="64"/>
        <end position="84"/>
    </location>
</feature>
<dbReference type="InterPro" id="IPR025857">
    <property type="entry name" value="MacB_PCD"/>
</dbReference>
<feature type="transmembrane region" description="Helical" evidence="8">
    <location>
        <begin position="314"/>
        <end position="339"/>
    </location>
</feature>
<evidence type="ECO:0000313" key="11">
    <source>
        <dbReference type="EMBL" id="KOT41949.1"/>
    </source>
</evidence>
<comment type="subcellular location">
    <subcellularLocation>
        <location evidence="1">Cell membrane</location>
        <topology evidence="1">Multi-pass membrane protein</topology>
    </subcellularLocation>
</comment>
<dbReference type="InterPro" id="IPR003838">
    <property type="entry name" value="ABC3_permease_C"/>
</dbReference>
<accession>A0A0N0S606</accession>
<keyword evidence="2" id="KW-1003">Cell membrane</keyword>
<evidence type="ECO:0000259" key="10">
    <source>
        <dbReference type="Pfam" id="PF12704"/>
    </source>
</evidence>